<evidence type="ECO:0000259" key="4">
    <source>
        <dbReference type="Pfam" id="PF02252"/>
    </source>
</evidence>
<keyword evidence="2 5" id="KW-0647">Proteasome</keyword>
<dbReference type="PANTHER" id="PTHR10660">
    <property type="entry name" value="PROTEASOME REGULATOR PA28"/>
    <property type="match status" value="1"/>
</dbReference>
<dbReference type="Gene3D" id="1.20.120.180">
    <property type="entry name" value="Proteasome activator pa28, C-terminal domain"/>
    <property type="match status" value="1"/>
</dbReference>
<dbReference type="GO" id="GO:2000045">
    <property type="term" value="P:regulation of G1/S transition of mitotic cell cycle"/>
    <property type="evidence" value="ECO:0007669"/>
    <property type="project" value="TreeGrafter"/>
</dbReference>
<feature type="domain" description="Proteasome activator PA28 C-terminal" evidence="4">
    <location>
        <begin position="133"/>
        <end position="265"/>
    </location>
</feature>
<feature type="region of interest" description="Disordered" evidence="3">
    <location>
        <begin position="1"/>
        <end position="32"/>
    </location>
</feature>
<feature type="compositionally biased region" description="Basic and acidic residues" evidence="3">
    <location>
        <begin position="105"/>
        <end position="126"/>
    </location>
</feature>
<reference evidence="5" key="2">
    <citation type="journal article" date="2012" name="Nat. Commun.">
        <title>Draft genome sequence and genetic transformation of the oleaginous alga Nannochloropis gaditana.</title>
        <authorList>
            <person name="Radakovits R."/>
            <person name="Jinkerson R.E."/>
            <person name="Fuerstenberg S.I."/>
            <person name="Tae H."/>
            <person name="Settlage R.E."/>
            <person name="Boore J.L."/>
            <person name="Posewitz M.C."/>
        </authorList>
    </citation>
    <scope>NUCLEOTIDE SEQUENCE</scope>
    <source>
        <strain evidence="5">CCMP526</strain>
    </source>
</reference>
<reference evidence="5" key="1">
    <citation type="journal article" date="2012" name="Bioengineered">
        <title>Additional insights into the genome of the oleaginous model alga Nannochloropsis gaditana.</title>
        <authorList>
            <person name="Jinkerson R.E."/>
            <person name="Radakovits R."/>
            <person name="Posewitz M.C."/>
        </authorList>
    </citation>
    <scope>NUCLEOTIDE SEQUENCE</scope>
    <source>
        <strain evidence="5">CCMP526</strain>
    </source>
</reference>
<evidence type="ECO:0000256" key="2">
    <source>
        <dbReference type="ARBA" id="ARBA00022942"/>
    </source>
</evidence>
<comment type="similarity">
    <text evidence="1">Belongs to the PA28 family.</text>
</comment>
<dbReference type="InterPro" id="IPR036997">
    <property type="entry name" value="PA28_C_sf"/>
</dbReference>
<dbReference type="InterPro" id="IPR036252">
    <property type="entry name" value="Proteasome_activ_sf"/>
</dbReference>
<dbReference type="GO" id="GO:0061133">
    <property type="term" value="F:endopeptidase activator activity"/>
    <property type="evidence" value="ECO:0007669"/>
    <property type="project" value="TreeGrafter"/>
</dbReference>
<gene>
    <name evidence="5" type="ORF">NGATSA_3012300</name>
</gene>
<dbReference type="PANTHER" id="PTHR10660:SF2">
    <property type="entry name" value="LD45860P"/>
    <property type="match status" value="1"/>
</dbReference>
<protein>
    <submittedName>
        <fullName evidence="5">Proteasome subunit</fullName>
    </submittedName>
</protein>
<feature type="region of interest" description="Disordered" evidence="3">
    <location>
        <begin position="75"/>
        <end position="126"/>
    </location>
</feature>
<dbReference type="InterPro" id="IPR003186">
    <property type="entry name" value="PA28_C"/>
</dbReference>
<accession>I2CQZ2</accession>
<dbReference type="AlphaFoldDB" id="I2CQZ2"/>
<dbReference type="Pfam" id="PF02252">
    <property type="entry name" value="PA28_C"/>
    <property type="match status" value="1"/>
</dbReference>
<dbReference type="GO" id="GO:0008537">
    <property type="term" value="C:proteasome activator complex"/>
    <property type="evidence" value="ECO:0007669"/>
    <property type="project" value="InterPro"/>
</dbReference>
<feature type="compositionally biased region" description="Pro residues" evidence="3">
    <location>
        <begin position="83"/>
        <end position="95"/>
    </location>
</feature>
<dbReference type="InterPro" id="IPR009077">
    <property type="entry name" value="Proteasome_activ_PA28"/>
</dbReference>
<sequence>MPSSSNKGAQAGKGGRSRGESSRLSRDVVDLQASTTEAAENLIAEGIPARILELHALHQSLRTAGNASEATAARINTEGSSPPSLPSPGNPPSPPARTGVGPGGGEEKEGVGKAEGVGKEGGEGEEAGKIDHVNAEVFALFRRVKALVLRLVEDLGVLRLFVRLASPAIADGSFNSAVQEDVLEVISSSRSAGLMVLQHICKYFLERAHYVVKCKRYPLVADFKQAVAQMDRQQILSLSESVMGIRNSYLLIHDKLMKNQDRLKQASKPPRHSSHMVC</sequence>
<organism evidence="5">
    <name type="scientific">Nannochloropsis gaditana (strain CCMP526)</name>
    <name type="common">Green microalga</name>
    <name type="synonym">Microchloropsis gaditana</name>
    <dbReference type="NCBI Taxonomy" id="1093141"/>
    <lineage>
        <taxon>Eukaryota</taxon>
        <taxon>Sar</taxon>
        <taxon>Stramenopiles</taxon>
        <taxon>Ochrophyta</taxon>
        <taxon>Eustigmatophyceae</taxon>
        <taxon>Eustigmatales</taxon>
        <taxon>Monodopsidaceae</taxon>
        <taxon>Nannochloropsis</taxon>
    </lineage>
</organism>
<evidence type="ECO:0000256" key="3">
    <source>
        <dbReference type="SAM" id="MobiDB-lite"/>
    </source>
</evidence>
<dbReference type="SUPFAM" id="SSF47216">
    <property type="entry name" value="Proteasome activator"/>
    <property type="match status" value="1"/>
</dbReference>
<dbReference type="GO" id="GO:0005737">
    <property type="term" value="C:cytoplasm"/>
    <property type="evidence" value="ECO:0007669"/>
    <property type="project" value="TreeGrafter"/>
</dbReference>
<dbReference type="EMBL" id="JU980262">
    <property type="protein sequence ID" value="AFJ69325.1"/>
    <property type="molecule type" value="mRNA"/>
</dbReference>
<feature type="compositionally biased region" description="Basic and acidic residues" evidence="3">
    <location>
        <begin position="17"/>
        <end position="29"/>
    </location>
</feature>
<dbReference type="GO" id="GO:0061136">
    <property type="term" value="P:regulation of proteasomal protein catabolic process"/>
    <property type="evidence" value="ECO:0007669"/>
    <property type="project" value="TreeGrafter"/>
</dbReference>
<name>I2CQZ2_NANGC</name>
<proteinExistence type="evidence at transcript level"/>
<evidence type="ECO:0000256" key="1">
    <source>
        <dbReference type="ARBA" id="ARBA00005883"/>
    </source>
</evidence>
<dbReference type="GO" id="GO:0005654">
    <property type="term" value="C:nucleoplasm"/>
    <property type="evidence" value="ECO:0007669"/>
    <property type="project" value="TreeGrafter"/>
</dbReference>
<evidence type="ECO:0000313" key="5">
    <source>
        <dbReference type="EMBL" id="AFJ69325.1"/>
    </source>
</evidence>